<dbReference type="InterPro" id="IPR000073">
    <property type="entry name" value="AB_hydrolase_1"/>
</dbReference>
<organism evidence="2 3">
    <name type="scientific">Paraburkholderia metrosideri</name>
    <dbReference type="NCBI Taxonomy" id="580937"/>
    <lineage>
        <taxon>Bacteria</taxon>
        <taxon>Pseudomonadati</taxon>
        <taxon>Pseudomonadota</taxon>
        <taxon>Betaproteobacteria</taxon>
        <taxon>Burkholderiales</taxon>
        <taxon>Burkholderiaceae</taxon>
        <taxon>Paraburkholderia</taxon>
    </lineage>
</organism>
<reference evidence="2 3" key="1">
    <citation type="journal article" date="2024" name="Chem. Sci.">
        <title>Discovery of megapolipeptins by genome mining of a Burkholderiales bacteria collection.</title>
        <authorList>
            <person name="Paulo B.S."/>
            <person name="Recchia M.J.J."/>
            <person name="Lee S."/>
            <person name="Fergusson C.H."/>
            <person name="Romanowski S.B."/>
            <person name="Hernandez A."/>
            <person name="Krull N."/>
            <person name="Liu D.Y."/>
            <person name="Cavanagh H."/>
            <person name="Bos A."/>
            <person name="Gray C.A."/>
            <person name="Murphy B.T."/>
            <person name="Linington R.G."/>
            <person name="Eustaquio A.S."/>
        </authorList>
    </citation>
    <scope>NUCLEOTIDE SEQUENCE [LARGE SCALE GENOMIC DNA]</scope>
    <source>
        <strain evidence="2 3">RL17-338-BIC-A</strain>
    </source>
</reference>
<dbReference type="SUPFAM" id="SSF53474">
    <property type="entry name" value="alpha/beta-Hydrolases"/>
    <property type="match status" value="1"/>
</dbReference>
<dbReference type="EMBL" id="JAQQCF010000047">
    <property type="protein sequence ID" value="MFM0641715.1"/>
    <property type="molecule type" value="Genomic_DNA"/>
</dbReference>
<dbReference type="InterPro" id="IPR050266">
    <property type="entry name" value="AB_hydrolase_sf"/>
</dbReference>
<evidence type="ECO:0000313" key="3">
    <source>
        <dbReference type="Proteomes" id="UP001629432"/>
    </source>
</evidence>
<dbReference type="Proteomes" id="UP001629432">
    <property type="component" value="Unassembled WGS sequence"/>
</dbReference>
<evidence type="ECO:0000313" key="2">
    <source>
        <dbReference type="EMBL" id="MFM0641715.1"/>
    </source>
</evidence>
<accession>A0ABW9E2G1</accession>
<dbReference type="GO" id="GO:0016787">
    <property type="term" value="F:hydrolase activity"/>
    <property type="evidence" value="ECO:0007669"/>
    <property type="project" value="UniProtKB-KW"/>
</dbReference>
<proteinExistence type="predicted"/>
<dbReference type="PANTHER" id="PTHR43798">
    <property type="entry name" value="MONOACYLGLYCEROL LIPASE"/>
    <property type="match status" value="1"/>
</dbReference>
<comment type="caution">
    <text evidence="2">The sequence shown here is derived from an EMBL/GenBank/DDBJ whole genome shotgun (WGS) entry which is preliminary data.</text>
</comment>
<dbReference type="RefSeq" id="WP_408241799.1">
    <property type="nucleotide sequence ID" value="NZ_JAQQCF010000047.1"/>
</dbReference>
<evidence type="ECO:0000259" key="1">
    <source>
        <dbReference type="Pfam" id="PF00561"/>
    </source>
</evidence>
<protein>
    <submittedName>
        <fullName evidence="2">Alpha/beta hydrolase</fullName>
    </submittedName>
</protein>
<gene>
    <name evidence="2" type="ORF">PQQ63_34060</name>
</gene>
<name>A0ABW9E2G1_9BURK</name>
<sequence length="251" mass="27993">MLNYKAIGYGPKKVVVLHDWLGDHRNYLGIERYLSQDHFTWIFADLRGYGLSRGIAGQYTLSEAVADVWALIEKLNLDNVALVSHSMTGMVALRMALEFSDRVAKVVAAAPVTDAGLELDHASLTFFTKAVTDQTTCGEVIANVTGGRYGEEWRALKTRLAFEASTEEARMGYLRNMLLKERFTEDIRGLSTPVLAICGRHDAPAFVEEAIRAKTHEVLPNISYETIEESGHYMMEEAPVRFASLIQAFIS</sequence>
<dbReference type="Gene3D" id="3.40.50.1820">
    <property type="entry name" value="alpha/beta hydrolase"/>
    <property type="match status" value="1"/>
</dbReference>
<dbReference type="InterPro" id="IPR029058">
    <property type="entry name" value="AB_hydrolase_fold"/>
</dbReference>
<dbReference type="Pfam" id="PF00561">
    <property type="entry name" value="Abhydrolase_1"/>
    <property type="match status" value="1"/>
</dbReference>
<feature type="domain" description="AB hydrolase-1" evidence="1">
    <location>
        <begin position="14"/>
        <end position="238"/>
    </location>
</feature>
<keyword evidence="2" id="KW-0378">Hydrolase</keyword>
<keyword evidence="3" id="KW-1185">Reference proteome</keyword>